<feature type="compositionally biased region" description="Acidic residues" evidence="1">
    <location>
        <begin position="392"/>
        <end position="407"/>
    </location>
</feature>
<evidence type="ECO:0000259" key="2">
    <source>
        <dbReference type="Pfam" id="PF01936"/>
    </source>
</evidence>
<name>A0A9P6EP59_9AGAR</name>
<feature type="domain" description="NYN" evidence="2">
    <location>
        <begin position="8"/>
        <end position="140"/>
    </location>
</feature>
<evidence type="ECO:0000313" key="4">
    <source>
        <dbReference type="Proteomes" id="UP000807306"/>
    </source>
</evidence>
<dbReference type="GO" id="GO:1905762">
    <property type="term" value="F:CCR4-NOT complex binding"/>
    <property type="evidence" value="ECO:0007669"/>
    <property type="project" value="TreeGrafter"/>
</dbReference>
<feature type="compositionally biased region" description="Basic and acidic residues" evidence="1">
    <location>
        <begin position="341"/>
        <end position="351"/>
    </location>
</feature>
<dbReference type="OrthoDB" id="549353at2759"/>
<organism evidence="3 4">
    <name type="scientific">Crepidotus variabilis</name>
    <dbReference type="NCBI Taxonomy" id="179855"/>
    <lineage>
        <taxon>Eukaryota</taxon>
        <taxon>Fungi</taxon>
        <taxon>Dikarya</taxon>
        <taxon>Basidiomycota</taxon>
        <taxon>Agaricomycotina</taxon>
        <taxon>Agaricomycetes</taxon>
        <taxon>Agaricomycetidae</taxon>
        <taxon>Agaricales</taxon>
        <taxon>Agaricineae</taxon>
        <taxon>Crepidotaceae</taxon>
        <taxon>Crepidotus</taxon>
    </lineage>
</organism>
<protein>
    <submittedName>
        <fullName evidence="3">NYN domain-containing protein</fullName>
    </submittedName>
</protein>
<feature type="region of interest" description="Disordered" evidence="1">
    <location>
        <begin position="252"/>
        <end position="272"/>
    </location>
</feature>
<evidence type="ECO:0000256" key="1">
    <source>
        <dbReference type="SAM" id="MobiDB-lite"/>
    </source>
</evidence>
<dbReference type="Proteomes" id="UP000807306">
    <property type="component" value="Unassembled WGS sequence"/>
</dbReference>
<reference evidence="3" key="1">
    <citation type="submission" date="2020-11" db="EMBL/GenBank/DDBJ databases">
        <authorList>
            <consortium name="DOE Joint Genome Institute"/>
            <person name="Ahrendt S."/>
            <person name="Riley R."/>
            <person name="Andreopoulos W."/>
            <person name="Labutti K."/>
            <person name="Pangilinan J."/>
            <person name="Ruiz-Duenas F.J."/>
            <person name="Barrasa J.M."/>
            <person name="Sanchez-Garcia M."/>
            <person name="Camarero S."/>
            <person name="Miyauchi S."/>
            <person name="Serrano A."/>
            <person name="Linde D."/>
            <person name="Babiker R."/>
            <person name="Drula E."/>
            <person name="Ayuso-Fernandez I."/>
            <person name="Pacheco R."/>
            <person name="Padilla G."/>
            <person name="Ferreira P."/>
            <person name="Barriuso J."/>
            <person name="Kellner H."/>
            <person name="Castanera R."/>
            <person name="Alfaro M."/>
            <person name="Ramirez L."/>
            <person name="Pisabarro A.G."/>
            <person name="Kuo A."/>
            <person name="Tritt A."/>
            <person name="Lipzen A."/>
            <person name="He G."/>
            <person name="Yan M."/>
            <person name="Ng V."/>
            <person name="Cullen D."/>
            <person name="Martin F."/>
            <person name="Rosso M.-N."/>
            <person name="Henrissat B."/>
            <person name="Hibbett D."/>
            <person name="Martinez A.T."/>
            <person name="Grigoriev I.V."/>
        </authorList>
    </citation>
    <scope>NUCLEOTIDE SEQUENCE</scope>
    <source>
        <strain evidence="3">CBS 506.95</strain>
    </source>
</reference>
<dbReference type="GO" id="GO:0010468">
    <property type="term" value="P:regulation of gene expression"/>
    <property type="evidence" value="ECO:0007669"/>
    <property type="project" value="InterPro"/>
</dbReference>
<dbReference type="Pfam" id="PF01936">
    <property type="entry name" value="NYN"/>
    <property type="match status" value="1"/>
</dbReference>
<dbReference type="AlphaFoldDB" id="A0A9P6EP59"/>
<dbReference type="CDD" id="cd10910">
    <property type="entry name" value="PIN_limkain_b1_N_like"/>
    <property type="match status" value="1"/>
</dbReference>
<evidence type="ECO:0000313" key="3">
    <source>
        <dbReference type="EMBL" id="KAF9533396.1"/>
    </source>
</evidence>
<gene>
    <name evidence="3" type="ORF">CPB83DRAFT_879995</name>
</gene>
<keyword evidence="4" id="KW-1185">Reference proteome</keyword>
<feature type="compositionally biased region" description="Polar residues" evidence="1">
    <location>
        <begin position="252"/>
        <end position="265"/>
    </location>
</feature>
<dbReference type="InterPro" id="IPR024768">
    <property type="entry name" value="Marf1"/>
</dbReference>
<dbReference type="PANTHER" id="PTHR14379">
    <property type="entry name" value="LIMKAIN B LKAP"/>
    <property type="match status" value="1"/>
</dbReference>
<sequence length="643" mass="70100">MANLSDDVAIFWDYENCPIPSNASGYAVANAITSMARPFGKVRLFRAYLEIADQLPLRSELQSSGVTLVDCPHNGRKDVADKMILVDMLMHAIDNPTPCTIIIISGDRDFAYALSMLKVRHWQMVLVTLPNAHASLTSQASLRLDWATTILNPKIKSKPPTLTHHGSNMGALRRMGPPLVARNDCGHTSTFTMPVIKPTTVESSRTISPTSSVADFPLSVIPAANLEHSMPLPQEGANKLECISEAFGPPISQATLNADQDSSDSGNREPLDEDFLTEASSDIHKESESTSGEILQQPEVEDYPANEQLELQISCHEELGPDLVLGQPSLACPTVGEGPEDDKGVLPRNEDDYLPSVSDGPSKESVQSEISSLSNSATLYTNIHASLEESNFDALEESSTDPPDDEIPGPQVSGGSTVAYNDLVIAAEDFEVEYEELQLPQEESPSWNSNSILPSSSSGNNLSGLLPVPSPQRQIPLQFVKLVQILQAFKNQGEFRPLRSDVALQLNVTTYQSAGVNKFSQYVDLAVAETIVKIGCKKNRPWIGLQPDWYNAVPAIPEPQIIPLEFIPLVQTLQMFRQEGFSRAFNGQIAGYIPKMAYQQAGVKKFGQYIDLAATRGIVKMGGSGGQEWIALQSKWRNAVPMA</sequence>
<comment type="caution">
    <text evidence="3">The sequence shown here is derived from an EMBL/GenBank/DDBJ whole genome shotgun (WGS) entry which is preliminary data.</text>
</comment>
<dbReference type="EMBL" id="MU157828">
    <property type="protein sequence ID" value="KAF9533396.1"/>
    <property type="molecule type" value="Genomic_DNA"/>
</dbReference>
<feature type="region of interest" description="Disordered" evidence="1">
    <location>
        <begin position="392"/>
        <end position="414"/>
    </location>
</feature>
<dbReference type="InterPro" id="IPR021139">
    <property type="entry name" value="NYN"/>
</dbReference>
<feature type="region of interest" description="Disordered" evidence="1">
    <location>
        <begin position="330"/>
        <end position="370"/>
    </location>
</feature>
<dbReference type="Gene3D" id="3.40.50.1010">
    <property type="entry name" value="5'-nuclease"/>
    <property type="match status" value="1"/>
</dbReference>
<dbReference type="GO" id="GO:0005777">
    <property type="term" value="C:peroxisome"/>
    <property type="evidence" value="ECO:0007669"/>
    <property type="project" value="InterPro"/>
</dbReference>
<dbReference type="PANTHER" id="PTHR14379:SF3">
    <property type="entry name" value="MEIOSIS REGULATOR AND MRNA STABILITY FACTOR 1"/>
    <property type="match status" value="1"/>
</dbReference>
<dbReference type="GO" id="GO:0004540">
    <property type="term" value="F:RNA nuclease activity"/>
    <property type="evidence" value="ECO:0007669"/>
    <property type="project" value="InterPro"/>
</dbReference>
<proteinExistence type="predicted"/>
<accession>A0A9P6EP59</accession>